<dbReference type="InterPro" id="IPR050759">
    <property type="entry name" value="Serine_protease_kringle"/>
</dbReference>
<dbReference type="Pfam" id="PF00051">
    <property type="entry name" value="Kringle"/>
    <property type="match status" value="1"/>
</dbReference>
<evidence type="ECO:0000313" key="6">
    <source>
        <dbReference type="Proteomes" id="UP000031737"/>
    </source>
</evidence>
<keyword evidence="3" id="KW-0732">Signal</keyword>
<dbReference type="AlphaFoldDB" id="A0A061J7K0"/>
<keyword evidence="6" id="KW-1185">Reference proteome</keyword>
<keyword evidence="1" id="KW-0420">Kringle</keyword>
<feature type="signal peptide" evidence="3">
    <location>
        <begin position="1"/>
        <end position="24"/>
    </location>
</feature>
<dbReference type="SUPFAM" id="SSF57440">
    <property type="entry name" value="Kringle-like"/>
    <property type="match status" value="1"/>
</dbReference>
<proteinExistence type="predicted"/>
<dbReference type="InterPro" id="IPR059177">
    <property type="entry name" value="GH29D-like_dom"/>
</dbReference>
<name>A0A061J7K0_TRYRA</name>
<dbReference type="SMART" id="SM00130">
    <property type="entry name" value="KR"/>
    <property type="match status" value="1"/>
</dbReference>
<dbReference type="PRINTS" id="PR00018">
    <property type="entry name" value="KRINGLE"/>
</dbReference>
<dbReference type="VEuPathDB" id="TriTrypDB:TRSC58_01401"/>
<dbReference type="PANTHER" id="PTHR24261:SF7">
    <property type="entry name" value="KRINGLE DOMAIN-CONTAINING PROTEIN"/>
    <property type="match status" value="1"/>
</dbReference>
<dbReference type="OrthoDB" id="272018at2759"/>
<dbReference type="InterPro" id="IPR000001">
    <property type="entry name" value="Kringle"/>
</dbReference>
<organism evidence="5 6">
    <name type="scientific">Trypanosoma rangeli SC58</name>
    <dbReference type="NCBI Taxonomy" id="429131"/>
    <lineage>
        <taxon>Eukaryota</taxon>
        <taxon>Discoba</taxon>
        <taxon>Euglenozoa</taxon>
        <taxon>Kinetoplastea</taxon>
        <taxon>Metakinetoplastina</taxon>
        <taxon>Trypanosomatida</taxon>
        <taxon>Trypanosomatidae</taxon>
        <taxon>Trypanosoma</taxon>
        <taxon>Herpetosoma</taxon>
    </lineage>
</organism>
<comment type="caution">
    <text evidence="5">The sequence shown here is derived from an EMBL/GenBank/DDBJ whole genome shotgun (WGS) entry which is preliminary data.</text>
</comment>
<dbReference type="GO" id="GO:0004175">
    <property type="term" value="F:endopeptidase activity"/>
    <property type="evidence" value="ECO:0007669"/>
    <property type="project" value="TreeGrafter"/>
</dbReference>
<dbReference type="Gene3D" id="2.40.20.10">
    <property type="entry name" value="Plasminogen Kringle 4"/>
    <property type="match status" value="1"/>
</dbReference>
<dbReference type="InterPro" id="IPR013806">
    <property type="entry name" value="Kringle-like"/>
</dbReference>
<gene>
    <name evidence="5" type="ORF">TRSC58_01401</name>
</gene>
<dbReference type="CDD" id="cd00108">
    <property type="entry name" value="KR"/>
    <property type="match status" value="1"/>
</dbReference>
<dbReference type="GO" id="GO:0005615">
    <property type="term" value="C:extracellular space"/>
    <property type="evidence" value="ECO:0007669"/>
    <property type="project" value="TreeGrafter"/>
</dbReference>
<evidence type="ECO:0000256" key="2">
    <source>
        <dbReference type="ARBA" id="ARBA00023157"/>
    </source>
</evidence>
<sequence length="894" mass="97551">MLCGLHQVIFSALFLVVLTGGVHGGSTCDPVEGYYVLNGEDYRGHVNVTEMGISCQKWSEQRPHLHDTPVSSSLTGVGDHNYCRNPNGLERPGCFTMNPFVRYQFCVVGPPCSWPPPAAVLQFEPPSGTHLRSNQPVKIVCYPRPCQIYYTLDGSVPTSASASLYSRPIVLTGNATVKVVSFLAARKILRGAAVYTLPPPSAPTSAYFSPLPSEVFHGPVLVLLKGLKVNDRALIFKNEALRGSLYEGPFWLNESTNVTAVINGEHIARASYVFTTTGIPVEMYPVSGKYIGGVSCLVYQADSKASYAISVNNSVWQPLTEFAFIMDTVGTTLVGVRSTSLGGLMNVAWRRYEVVEAVPPLLLPAPDVVYTRPIRVTCKDPMGRALALEEGNKEEFTFAIHLDAPGRFSINCTYVDDLHHARVLHAVYELQSTPLPRPLLLPTCGRSFPMTPLLLVPTILPPPEAVDKWDSSRLRLQASSTGAILQRLLGGHSYLLRVTQTRVTNVTVTLLTSSSSPLEADSPPLICQYEVLPLGSSATPWFVGRPEREDHPGWVSVLLKQLASCLSFGTGELIFAETIGPFVMIQLQRLPTSLRMEYYTRTGDCLRGGLLADLRNETSGLMQLARWWTAQTTSSSLDFATGIGIPVVVEGWGLDSGEFHLVRQEFPCNDLGIRHIARKALNLFSVQLLFLVDSPGSYKLCTSLNNALYMVPSDGPLIVNPSQLPVLHPTPCGGPSKGPIDVAANMTPQTGHSYLFFSVNTALWYRVEAGAVVHVAPLTASIASTTLAVTAGQRCGASAVCVFYLPRSEVPEKVTYKWGVASIYEGRSNIVLAVNGSFSGESRVELRAYRSERNEHNDFALAMGENMLQSSVADLPFLPRWGRAWAPLRCRIGF</sequence>
<evidence type="ECO:0000259" key="4">
    <source>
        <dbReference type="PROSITE" id="PS50070"/>
    </source>
</evidence>
<dbReference type="PROSITE" id="PS50070">
    <property type="entry name" value="KRINGLE_2"/>
    <property type="match status" value="1"/>
</dbReference>
<dbReference type="GO" id="GO:0005102">
    <property type="term" value="F:signaling receptor binding"/>
    <property type="evidence" value="ECO:0007669"/>
    <property type="project" value="TreeGrafter"/>
</dbReference>
<feature type="chain" id="PRO_5001601637" description="Kringle domain-containing protein" evidence="3">
    <location>
        <begin position="25"/>
        <end position="894"/>
    </location>
</feature>
<evidence type="ECO:0000313" key="5">
    <source>
        <dbReference type="EMBL" id="ESL10859.1"/>
    </source>
</evidence>
<dbReference type="InterPro" id="IPR038178">
    <property type="entry name" value="Kringle_sf"/>
</dbReference>
<accession>A0A061J7K0</accession>
<dbReference type="EMBL" id="AUPL01001401">
    <property type="protein sequence ID" value="ESL10859.1"/>
    <property type="molecule type" value="Genomic_DNA"/>
</dbReference>
<reference evidence="5 6" key="1">
    <citation type="submission" date="2013-07" db="EMBL/GenBank/DDBJ databases">
        <authorList>
            <person name="Stoco P.H."/>
            <person name="Wagner G."/>
            <person name="Gerber A."/>
            <person name="Zaha A."/>
            <person name="Thompson C."/>
            <person name="Bartholomeu D.C."/>
            <person name="Luckemeyer D.D."/>
            <person name="Bahia D."/>
            <person name="Loreto E."/>
            <person name="Prestes E.B."/>
            <person name="Lima F.M."/>
            <person name="Rodrigues-Luiz G."/>
            <person name="Vallejo G.A."/>
            <person name="Filho J.F."/>
            <person name="Monteiro K.M."/>
            <person name="Tyler K.M."/>
            <person name="de Almeida L.G."/>
            <person name="Ortiz M.F."/>
            <person name="Siervo M.A."/>
            <person name="de Moraes M.H."/>
            <person name="Cunha O.L."/>
            <person name="Mendonca-Neto R."/>
            <person name="Silva R."/>
            <person name="Teixeira S.M."/>
            <person name="Murta S.M."/>
            <person name="Sincero T.C."/>
            <person name="Mendes T.A."/>
            <person name="Urmenyi T.P."/>
            <person name="Silva V.G."/>
            <person name="da Rocha W.D."/>
            <person name="Andersson B."/>
            <person name="Romanha A.J."/>
            <person name="Steindel M."/>
            <person name="de Vasconcelos A.T."/>
            <person name="Grisard E.C."/>
        </authorList>
    </citation>
    <scope>NUCLEOTIDE SEQUENCE [LARGE SCALE GENOMIC DNA]</scope>
    <source>
        <strain evidence="5 6">SC58</strain>
    </source>
</reference>
<evidence type="ECO:0000256" key="3">
    <source>
        <dbReference type="SAM" id="SignalP"/>
    </source>
</evidence>
<dbReference type="Proteomes" id="UP000031737">
    <property type="component" value="Unassembled WGS sequence"/>
</dbReference>
<feature type="domain" description="Kringle" evidence="4">
    <location>
        <begin position="38"/>
        <end position="112"/>
    </location>
</feature>
<dbReference type="Pfam" id="PF13290">
    <property type="entry name" value="CHB_HEX_C_1"/>
    <property type="match status" value="1"/>
</dbReference>
<keyword evidence="2" id="KW-1015">Disulfide bond</keyword>
<evidence type="ECO:0000256" key="1">
    <source>
        <dbReference type="ARBA" id="ARBA00022572"/>
    </source>
</evidence>
<dbReference type="PANTHER" id="PTHR24261">
    <property type="entry name" value="PLASMINOGEN-RELATED"/>
    <property type="match status" value="1"/>
</dbReference>
<protein>
    <recommendedName>
        <fullName evidence="4">Kringle domain-containing protein</fullName>
    </recommendedName>
</protein>